<keyword evidence="2" id="KW-1185">Reference proteome</keyword>
<sequence length="101" mass="11680">MNYVHHIKTGKRLCVHINECRCQKNVLNRNETLSLSTPIAIRHFTNHLLPSFVSSRQSQFGNFSTSHPLHASLFQEGLKNPAWSRLSRKPYFFLITLVNFG</sequence>
<reference evidence="1 2" key="2">
    <citation type="submission" date="2019-04" db="EMBL/GenBank/DDBJ databases">
        <title>The genome sequence of big-headed turtle.</title>
        <authorList>
            <person name="Gong S."/>
        </authorList>
    </citation>
    <scope>NUCLEOTIDE SEQUENCE [LARGE SCALE GENOMIC DNA]</scope>
    <source>
        <strain evidence="1">DO16091913</strain>
        <tissue evidence="1">Muscle</tissue>
    </source>
</reference>
<evidence type="ECO:0000313" key="1">
    <source>
        <dbReference type="EMBL" id="TFK09603.1"/>
    </source>
</evidence>
<gene>
    <name evidence="1" type="ORF">DR999_PMT07410</name>
</gene>
<evidence type="ECO:0000313" key="2">
    <source>
        <dbReference type="Proteomes" id="UP000297703"/>
    </source>
</evidence>
<protein>
    <submittedName>
        <fullName evidence="1">Uncharacterized protein</fullName>
    </submittedName>
</protein>
<dbReference type="EMBL" id="QXTE01000051">
    <property type="protein sequence ID" value="TFK09603.1"/>
    <property type="molecule type" value="Genomic_DNA"/>
</dbReference>
<proteinExistence type="predicted"/>
<dbReference type="AlphaFoldDB" id="A0A4D9ENA2"/>
<dbReference type="Proteomes" id="UP000297703">
    <property type="component" value="Unassembled WGS sequence"/>
</dbReference>
<comment type="caution">
    <text evidence="1">The sequence shown here is derived from an EMBL/GenBank/DDBJ whole genome shotgun (WGS) entry which is preliminary data.</text>
</comment>
<organism evidence="1 2">
    <name type="scientific">Platysternon megacephalum</name>
    <name type="common">big-headed turtle</name>
    <dbReference type="NCBI Taxonomy" id="55544"/>
    <lineage>
        <taxon>Eukaryota</taxon>
        <taxon>Metazoa</taxon>
        <taxon>Chordata</taxon>
        <taxon>Craniata</taxon>
        <taxon>Vertebrata</taxon>
        <taxon>Euteleostomi</taxon>
        <taxon>Archelosauria</taxon>
        <taxon>Testudinata</taxon>
        <taxon>Testudines</taxon>
        <taxon>Cryptodira</taxon>
        <taxon>Durocryptodira</taxon>
        <taxon>Testudinoidea</taxon>
        <taxon>Platysternidae</taxon>
        <taxon>Platysternon</taxon>
    </lineage>
</organism>
<reference evidence="1 2" key="1">
    <citation type="submission" date="2019-04" db="EMBL/GenBank/DDBJ databases">
        <title>Draft genome of the big-headed turtle Platysternon megacephalum.</title>
        <authorList>
            <person name="Gong S."/>
        </authorList>
    </citation>
    <scope>NUCLEOTIDE SEQUENCE [LARGE SCALE GENOMIC DNA]</scope>
    <source>
        <strain evidence="1">DO16091913</strain>
        <tissue evidence="1">Muscle</tissue>
    </source>
</reference>
<accession>A0A4D9ENA2</accession>
<name>A0A4D9ENA2_9SAUR</name>